<dbReference type="GO" id="GO:0005829">
    <property type="term" value="C:cytosol"/>
    <property type="evidence" value="ECO:0007669"/>
    <property type="project" value="TreeGrafter"/>
</dbReference>
<dbReference type="GO" id="GO:0030490">
    <property type="term" value="P:maturation of SSU-rRNA"/>
    <property type="evidence" value="ECO:0007669"/>
    <property type="project" value="TreeGrafter"/>
</dbReference>
<keyword evidence="6" id="KW-0479">Metal-binding</keyword>
<keyword evidence="9" id="KW-0067">ATP-binding</keyword>
<feature type="domain" description="RIO kinase" evidence="13">
    <location>
        <begin position="66"/>
        <end position="287"/>
    </location>
</feature>
<evidence type="ECO:0000313" key="14">
    <source>
        <dbReference type="EMBL" id="HHP92177.1"/>
    </source>
</evidence>
<reference evidence="14" key="1">
    <citation type="journal article" date="2020" name="mSystems">
        <title>Genome- and Community-Level Interaction Insights into Carbon Utilization and Element Cycling Functions of Hydrothermarchaeota in Hydrothermal Sediment.</title>
        <authorList>
            <person name="Zhou Z."/>
            <person name="Liu Y."/>
            <person name="Xu W."/>
            <person name="Pan J."/>
            <person name="Luo Z.H."/>
            <person name="Li M."/>
        </authorList>
    </citation>
    <scope>NUCLEOTIDE SEQUENCE [LARGE SCALE GENOMIC DNA]</scope>
    <source>
        <strain evidence="14">SpSt-1109</strain>
    </source>
</reference>
<dbReference type="EC" id="2.7.11.1" evidence="3"/>
<dbReference type="GO" id="GO:0004674">
    <property type="term" value="F:protein serine/threonine kinase activity"/>
    <property type="evidence" value="ECO:0007669"/>
    <property type="project" value="UniProtKB-KW"/>
</dbReference>
<keyword evidence="8" id="KW-0418">Kinase</keyword>
<keyword evidence="7" id="KW-0547">Nucleotide-binding</keyword>
<sequence length="291" mass="33760">MYKKLVNEDFQLLEYIVFNLKKFEYMPLEIIVKHFKKELTEKEIIARIKKLAKMKLVERHPTMEAYRLRFLGLDCVALHKLVVKNVVKAIGDEIGTGKESKLYTGISEDDSVVVIKFHRIWKSFRNISKVRSYGNGVEGATWLIKSIVSGRREREALTILNRCLVNGIPKLYGGALHAVVIEHIPGRDLYTVTHLDNPEEVMQQIIDIVKEAYIKAKLVHGDLSEYNIMVNLENMRSYIIDWPQYVSTADPKAYEVLKKDVGNVLKFFRRRFRINKDLNEVVKYIVEGSTT</sequence>
<dbReference type="SMART" id="SM00090">
    <property type="entry name" value="RIO"/>
    <property type="match status" value="1"/>
</dbReference>
<dbReference type="PROSITE" id="PS01245">
    <property type="entry name" value="RIO1"/>
    <property type="match status" value="1"/>
</dbReference>
<dbReference type="GO" id="GO:0046872">
    <property type="term" value="F:metal ion binding"/>
    <property type="evidence" value="ECO:0007669"/>
    <property type="project" value="UniProtKB-KW"/>
</dbReference>
<dbReference type="InterPro" id="IPR011009">
    <property type="entry name" value="Kinase-like_dom_sf"/>
</dbReference>
<comment type="catalytic activity">
    <reaction evidence="12">
        <text>L-seryl-[protein] + ATP = O-phospho-L-seryl-[protein] + ADP + H(+)</text>
        <dbReference type="Rhea" id="RHEA:17989"/>
        <dbReference type="Rhea" id="RHEA-COMP:9863"/>
        <dbReference type="Rhea" id="RHEA-COMP:11604"/>
        <dbReference type="ChEBI" id="CHEBI:15378"/>
        <dbReference type="ChEBI" id="CHEBI:29999"/>
        <dbReference type="ChEBI" id="CHEBI:30616"/>
        <dbReference type="ChEBI" id="CHEBI:83421"/>
        <dbReference type="ChEBI" id="CHEBI:456216"/>
        <dbReference type="EC" id="2.7.11.1"/>
    </reaction>
</comment>
<name>A0A7J3YTS2_9CREN</name>
<dbReference type="Gene3D" id="3.30.200.20">
    <property type="entry name" value="Phosphorylase Kinase, domain 1"/>
    <property type="match status" value="1"/>
</dbReference>
<dbReference type="SUPFAM" id="SSF46785">
    <property type="entry name" value="Winged helix' DNA-binding domain"/>
    <property type="match status" value="1"/>
</dbReference>
<keyword evidence="10" id="KW-0460">Magnesium</keyword>
<dbReference type="GO" id="GO:0005524">
    <property type="term" value="F:ATP binding"/>
    <property type="evidence" value="ECO:0007669"/>
    <property type="project" value="UniProtKB-KW"/>
</dbReference>
<keyword evidence="4" id="KW-0723">Serine/threonine-protein kinase</keyword>
<comment type="catalytic activity">
    <reaction evidence="11">
        <text>L-threonyl-[protein] + ATP = O-phospho-L-threonyl-[protein] + ADP + H(+)</text>
        <dbReference type="Rhea" id="RHEA:46608"/>
        <dbReference type="Rhea" id="RHEA-COMP:11060"/>
        <dbReference type="Rhea" id="RHEA-COMP:11605"/>
        <dbReference type="ChEBI" id="CHEBI:15378"/>
        <dbReference type="ChEBI" id="CHEBI:30013"/>
        <dbReference type="ChEBI" id="CHEBI:30616"/>
        <dbReference type="ChEBI" id="CHEBI:61977"/>
        <dbReference type="ChEBI" id="CHEBI:456216"/>
        <dbReference type="EC" id="2.7.11.1"/>
    </reaction>
</comment>
<evidence type="ECO:0000256" key="10">
    <source>
        <dbReference type="ARBA" id="ARBA00022842"/>
    </source>
</evidence>
<dbReference type="InterPro" id="IPR018935">
    <property type="entry name" value="RIO_kinase_CS"/>
</dbReference>
<dbReference type="SUPFAM" id="SSF56112">
    <property type="entry name" value="Protein kinase-like (PK-like)"/>
    <property type="match status" value="1"/>
</dbReference>
<dbReference type="AlphaFoldDB" id="A0A7J3YTS2"/>
<evidence type="ECO:0000256" key="11">
    <source>
        <dbReference type="ARBA" id="ARBA00047899"/>
    </source>
</evidence>
<dbReference type="InterPro" id="IPR018934">
    <property type="entry name" value="RIO_dom"/>
</dbReference>
<evidence type="ECO:0000256" key="1">
    <source>
        <dbReference type="ARBA" id="ARBA00001946"/>
    </source>
</evidence>
<evidence type="ECO:0000259" key="13">
    <source>
        <dbReference type="SMART" id="SM00090"/>
    </source>
</evidence>
<dbReference type="EMBL" id="DRYU01000022">
    <property type="protein sequence ID" value="HHP92177.1"/>
    <property type="molecule type" value="Genomic_DNA"/>
</dbReference>
<dbReference type="Gene3D" id="1.10.10.10">
    <property type="entry name" value="Winged helix-like DNA-binding domain superfamily/Winged helix DNA-binding domain"/>
    <property type="match status" value="1"/>
</dbReference>
<gene>
    <name evidence="14" type="ORF">ENM70_00900</name>
</gene>
<keyword evidence="5" id="KW-0808">Transferase</keyword>
<evidence type="ECO:0000256" key="7">
    <source>
        <dbReference type="ARBA" id="ARBA00022741"/>
    </source>
</evidence>
<protein>
    <recommendedName>
        <fullName evidence="3">non-specific serine/threonine protein kinase</fullName>
        <ecNumber evidence="3">2.7.11.1</ecNumber>
    </recommendedName>
</protein>
<dbReference type="InterPro" id="IPR000687">
    <property type="entry name" value="RIO_kinase"/>
</dbReference>
<dbReference type="GO" id="GO:0030688">
    <property type="term" value="C:preribosome, small subunit precursor"/>
    <property type="evidence" value="ECO:0007669"/>
    <property type="project" value="TreeGrafter"/>
</dbReference>
<evidence type="ECO:0000256" key="2">
    <source>
        <dbReference type="ARBA" id="ARBA00009196"/>
    </source>
</evidence>
<accession>A0A7J3YTS2</accession>
<dbReference type="InterPro" id="IPR036388">
    <property type="entry name" value="WH-like_DNA-bd_sf"/>
</dbReference>
<dbReference type="Pfam" id="PF09202">
    <property type="entry name" value="Rio2_N"/>
    <property type="match status" value="1"/>
</dbReference>
<comment type="caution">
    <text evidence="14">The sequence shown here is derived from an EMBL/GenBank/DDBJ whole genome shotgun (WGS) entry which is preliminary data.</text>
</comment>
<organism evidence="14">
    <name type="scientific">Ignisphaera aggregans</name>
    <dbReference type="NCBI Taxonomy" id="334771"/>
    <lineage>
        <taxon>Archaea</taxon>
        <taxon>Thermoproteota</taxon>
        <taxon>Thermoprotei</taxon>
        <taxon>Desulfurococcales</taxon>
        <taxon>Desulfurococcaceae</taxon>
        <taxon>Ignisphaera</taxon>
    </lineage>
</organism>
<evidence type="ECO:0000256" key="12">
    <source>
        <dbReference type="ARBA" id="ARBA00048679"/>
    </source>
</evidence>
<evidence type="ECO:0000256" key="3">
    <source>
        <dbReference type="ARBA" id="ARBA00012513"/>
    </source>
</evidence>
<dbReference type="PANTHER" id="PTHR45852:SF1">
    <property type="entry name" value="SERINE_THREONINE-PROTEIN KINASE RIO2"/>
    <property type="match status" value="1"/>
</dbReference>
<comment type="cofactor">
    <cofactor evidence="1">
        <name>Mg(2+)</name>
        <dbReference type="ChEBI" id="CHEBI:18420"/>
    </cofactor>
</comment>
<dbReference type="Gene3D" id="1.10.510.10">
    <property type="entry name" value="Transferase(Phosphotransferase) domain 1"/>
    <property type="match status" value="1"/>
</dbReference>
<evidence type="ECO:0000256" key="9">
    <source>
        <dbReference type="ARBA" id="ARBA00022840"/>
    </source>
</evidence>
<proteinExistence type="inferred from homology"/>
<evidence type="ECO:0000256" key="6">
    <source>
        <dbReference type="ARBA" id="ARBA00022723"/>
    </source>
</evidence>
<dbReference type="InterPro" id="IPR036390">
    <property type="entry name" value="WH_DNA-bd_sf"/>
</dbReference>
<evidence type="ECO:0000256" key="8">
    <source>
        <dbReference type="ARBA" id="ARBA00022777"/>
    </source>
</evidence>
<evidence type="ECO:0000256" key="4">
    <source>
        <dbReference type="ARBA" id="ARBA00022527"/>
    </source>
</evidence>
<dbReference type="Pfam" id="PF01163">
    <property type="entry name" value="RIO1"/>
    <property type="match status" value="1"/>
</dbReference>
<dbReference type="InterPro" id="IPR015285">
    <property type="entry name" value="RIO2_wHTH_N"/>
</dbReference>
<comment type="similarity">
    <text evidence="2">Belongs to the protein kinase superfamily. RIO-type Ser/Thr kinase family.</text>
</comment>
<evidence type="ECO:0000256" key="5">
    <source>
        <dbReference type="ARBA" id="ARBA00022679"/>
    </source>
</evidence>
<dbReference type="PANTHER" id="PTHR45852">
    <property type="entry name" value="SER/THR-PROTEIN KINASE RIO2"/>
    <property type="match status" value="1"/>
</dbReference>